<evidence type="ECO:0000313" key="3">
    <source>
        <dbReference type="Proteomes" id="UP000094844"/>
    </source>
</evidence>
<name>A0A1C6YZS5_HAFAL</name>
<evidence type="ECO:0000256" key="1">
    <source>
        <dbReference type="SAM" id="Phobius"/>
    </source>
</evidence>
<feature type="transmembrane region" description="Helical" evidence="1">
    <location>
        <begin position="37"/>
        <end position="60"/>
    </location>
</feature>
<sequence length="103" mass="11097">MVLVIKYFVIAFAIGAMVVVFNMVGNTGEIRSIGQGVGYLFWMTLGPGAGMTVGAALRLWLMPDSIYTREGMGGLLKARLFWLAGPQCIGWLIGLLAVGKQLM</sequence>
<organism evidence="2 3">
    <name type="scientific">Hafnia alvei</name>
    <dbReference type="NCBI Taxonomy" id="569"/>
    <lineage>
        <taxon>Bacteria</taxon>
        <taxon>Pseudomonadati</taxon>
        <taxon>Pseudomonadota</taxon>
        <taxon>Gammaproteobacteria</taxon>
        <taxon>Enterobacterales</taxon>
        <taxon>Hafniaceae</taxon>
        <taxon>Hafnia</taxon>
    </lineage>
</organism>
<evidence type="ECO:0000313" key="2">
    <source>
        <dbReference type="EMBL" id="SCM52433.1"/>
    </source>
</evidence>
<dbReference type="AlphaFoldDB" id="A0A1C6YZS5"/>
<feature type="transmembrane region" description="Helical" evidence="1">
    <location>
        <begin position="80"/>
        <end position="98"/>
    </location>
</feature>
<keyword evidence="1" id="KW-0812">Transmembrane</keyword>
<dbReference type="Proteomes" id="UP000094844">
    <property type="component" value="Unassembled WGS sequence"/>
</dbReference>
<keyword evidence="1" id="KW-1133">Transmembrane helix</keyword>
<proteinExistence type="predicted"/>
<dbReference type="EMBL" id="FMIQ01000034">
    <property type="protein sequence ID" value="SCM52433.1"/>
    <property type="molecule type" value="Genomic_DNA"/>
</dbReference>
<dbReference type="OrthoDB" id="6198573at2"/>
<dbReference type="RefSeq" id="WP_072308485.1">
    <property type="nucleotide sequence ID" value="NZ_FMIQ01000034.1"/>
</dbReference>
<reference evidence="2 3" key="1">
    <citation type="submission" date="2016-09" db="EMBL/GenBank/DDBJ databases">
        <authorList>
            <person name="Capua I."/>
            <person name="De Benedictis P."/>
            <person name="Joannis T."/>
            <person name="Lombin L.H."/>
            <person name="Cattoli G."/>
        </authorList>
    </citation>
    <scope>NUCLEOTIDE SEQUENCE [LARGE SCALE GENOMIC DNA]</scope>
    <source>
        <strain evidence="2 3">GB001</strain>
    </source>
</reference>
<accession>A0A1C6YZS5</accession>
<gene>
    <name evidence="2" type="ORF">BN1044_01917</name>
</gene>
<feature type="transmembrane region" description="Helical" evidence="1">
    <location>
        <begin position="6"/>
        <end position="25"/>
    </location>
</feature>
<keyword evidence="1" id="KW-0472">Membrane</keyword>
<protein>
    <submittedName>
        <fullName evidence="2">Uncharacterized protein</fullName>
    </submittedName>
</protein>